<dbReference type="OrthoDB" id="281889at2"/>
<accession>A0A518E3W7</accession>
<sequence>MTQQDLDDAVCAVTGEDLREIRRRGFSIADPTEVNFDPEPDDQPGQVLCWDDHHCGQPMPVVVGVDSFLPRRSA</sequence>
<evidence type="ECO:0000313" key="1">
    <source>
        <dbReference type="EMBL" id="QDU98778.1"/>
    </source>
</evidence>
<dbReference type="EMBL" id="CP036433">
    <property type="protein sequence ID" value="QDU98778.1"/>
    <property type="molecule type" value="Genomic_DNA"/>
</dbReference>
<proteinExistence type="predicted"/>
<evidence type="ECO:0000313" key="2">
    <source>
        <dbReference type="Proteomes" id="UP000317648"/>
    </source>
</evidence>
<keyword evidence="2" id="KW-1185">Reference proteome</keyword>
<dbReference type="RefSeq" id="WP_145058302.1">
    <property type="nucleotide sequence ID" value="NZ_CP036433.1"/>
</dbReference>
<reference evidence="1 2" key="1">
    <citation type="submission" date="2019-02" db="EMBL/GenBank/DDBJ databases">
        <title>Deep-cultivation of Planctomycetes and their phenomic and genomic characterization uncovers novel biology.</title>
        <authorList>
            <person name="Wiegand S."/>
            <person name="Jogler M."/>
            <person name="Boedeker C."/>
            <person name="Pinto D."/>
            <person name="Vollmers J."/>
            <person name="Rivas-Marin E."/>
            <person name="Kohn T."/>
            <person name="Peeters S.H."/>
            <person name="Heuer A."/>
            <person name="Rast P."/>
            <person name="Oberbeckmann S."/>
            <person name="Bunk B."/>
            <person name="Jeske O."/>
            <person name="Meyerdierks A."/>
            <person name="Storesund J.E."/>
            <person name="Kallscheuer N."/>
            <person name="Luecker S."/>
            <person name="Lage O.M."/>
            <person name="Pohl T."/>
            <person name="Merkel B.J."/>
            <person name="Hornburger P."/>
            <person name="Mueller R.-W."/>
            <person name="Bruemmer F."/>
            <person name="Labrenz M."/>
            <person name="Spormann A.M."/>
            <person name="Op den Camp H."/>
            <person name="Overmann J."/>
            <person name="Amann R."/>
            <person name="Jetten M.S.M."/>
            <person name="Mascher T."/>
            <person name="Medema M.H."/>
            <person name="Devos D.P."/>
            <person name="Kaster A.-K."/>
            <person name="Ovreas L."/>
            <person name="Rohde M."/>
            <person name="Galperin M.Y."/>
            <person name="Jogler C."/>
        </authorList>
    </citation>
    <scope>NUCLEOTIDE SEQUENCE [LARGE SCALE GENOMIC DNA]</scope>
    <source>
        <strain evidence="1 2">Pla85_3_4</strain>
    </source>
</reference>
<dbReference type="Proteomes" id="UP000317648">
    <property type="component" value="Chromosome"/>
</dbReference>
<gene>
    <name evidence="1" type="ORF">Pla8534_66520</name>
</gene>
<dbReference type="KEGG" id="lcre:Pla8534_66520"/>
<name>A0A518E3W7_9BACT</name>
<organism evidence="1 2">
    <name type="scientific">Lignipirellula cremea</name>
    <dbReference type="NCBI Taxonomy" id="2528010"/>
    <lineage>
        <taxon>Bacteria</taxon>
        <taxon>Pseudomonadati</taxon>
        <taxon>Planctomycetota</taxon>
        <taxon>Planctomycetia</taxon>
        <taxon>Pirellulales</taxon>
        <taxon>Pirellulaceae</taxon>
        <taxon>Lignipirellula</taxon>
    </lineage>
</organism>
<protein>
    <submittedName>
        <fullName evidence="1">Uncharacterized protein</fullName>
    </submittedName>
</protein>
<dbReference type="AlphaFoldDB" id="A0A518E3W7"/>